<evidence type="ECO:0000256" key="13">
    <source>
        <dbReference type="ARBA" id="ARBA00029468"/>
    </source>
</evidence>
<dbReference type="SUPFAM" id="SSF48508">
    <property type="entry name" value="Nuclear receptor ligand-binding domain"/>
    <property type="match status" value="2"/>
</dbReference>
<dbReference type="Gene3D" id="3.30.50.10">
    <property type="entry name" value="Erythroid Transcription Factor GATA-1, subunit A"/>
    <property type="match status" value="1"/>
</dbReference>
<dbReference type="Pfam" id="PF00105">
    <property type="entry name" value="zf-C4"/>
    <property type="match status" value="1"/>
</dbReference>
<evidence type="ECO:0000256" key="15">
    <source>
        <dbReference type="SAM" id="MobiDB-lite"/>
    </source>
</evidence>
<proteinExistence type="inferred from homology"/>
<evidence type="ECO:0000256" key="5">
    <source>
        <dbReference type="ARBA" id="ARBA00022833"/>
    </source>
</evidence>
<dbReference type="InterPro" id="IPR001628">
    <property type="entry name" value="Znf_hrmn_rcpt"/>
</dbReference>
<evidence type="ECO:0000313" key="17">
    <source>
        <dbReference type="EMBL" id="KAK1788637.1"/>
    </source>
</evidence>
<dbReference type="Pfam" id="PF14738">
    <property type="entry name" value="CFAP91"/>
    <property type="match status" value="1"/>
</dbReference>
<reference evidence="17" key="1">
    <citation type="submission" date="2023-03" db="EMBL/GenBank/DDBJ databases">
        <title>Electrophorus voltai genome.</title>
        <authorList>
            <person name="Bian C."/>
        </authorList>
    </citation>
    <scope>NUCLEOTIDE SEQUENCE</scope>
    <source>
        <strain evidence="17">CB-2022</strain>
        <tissue evidence="17">Muscle</tissue>
    </source>
</reference>
<keyword evidence="3" id="KW-0479">Metal-binding</keyword>
<dbReference type="GO" id="GO:0043565">
    <property type="term" value="F:sequence-specific DNA binding"/>
    <property type="evidence" value="ECO:0007669"/>
    <property type="project" value="InterPro"/>
</dbReference>
<dbReference type="GO" id="GO:0005930">
    <property type="term" value="C:axoneme"/>
    <property type="evidence" value="ECO:0007669"/>
    <property type="project" value="UniProtKB-SubCell"/>
</dbReference>
<dbReference type="PANTHER" id="PTHR22455">
    <property type="entry name" value="CILIA- AND FLAGELLA-ASSOCIATED PROTEIN 91"/>
    <property type="match status" value="1"/>
</dbReference>
<comment type="caution">
    <text evidence="17">The sequence shown here is derived from an EMBL/GenBank/DDBJ whole genome shotgun (WGS) entry which is preliminary data.</text>
</comment>
<comment type="similarity">
    <text evidence="13">Belongs to the CFAP91 family.</text>
</comment>
<dbReference type="SMART" id="SM00399">
    <property type="entry name" value="ZnF_C4"/>
    <property type="match status" value="1"/>
</dbReference>
<evidence type="ECO:0000256" key="9">
    <source>
        <dbReference type="ARBA" id="ARBA00023170"/>
    </source>
</evidence>
<comment type="subcellular location">
    <subcellularLocation>
        <location evidence="1">Cytoplasm</location>
        <location evidence="1">Cytoskeleton</location>
        <location evidence="1">Cilium axoneme</location>
    </subcellularLocation>
</comment>
<dbReference type="InterPro" id="IPR032840">
    <property type="entry name" value="CFAP91_dom"/>
</dbReference>
<dbReference type="PANTHER" id="PTHR22455:SF10">
    <property type="entry name" value="CILIA- AND FLAGELLA-ASSOCIATED PROTEIN 91"/>
    <property type="match status" value="1"/>
</dbReference>
<evidence type="ECO:0000256" key="8">
    <source>
        <dbReference type="ARBA" id="ARBA00023163"/>
    </source>
</evidence>
<dbReference type="GO" id="GO:0008270">
    <property type="term" value="F:zinc ion binding"/>
    <property type="evidence" value="ECO:0007669"/>
    <property type="project" value="UniProtKB-KW"/>
</dbReference>
<keyword evidence="6" id="KW-0805">Transcription regulation</keyword>
<evidence type="ECO:0000259" key="16">
    <source>
        <dbReference type="PROSITE" id="PS51030"/>
    </source>
</evidence>
<gene>
    <name evidence="17" type="ORF">P4O66_002460</name>
</gene>
<feature type="domain" description="Nuclear receptor" evidence="16">
    <location>
        <begin position="731"/>
        <end position="806"/>
    </location>
</feature>
<evidence type="ECO:0000256" key="10">
    <source>
        <dbReference type="ARBA" id="ARBA00023212"/>
    </source>
</evidence>
<name>A0AAD8YWM3_9TELE</name>
<accession>A0AAD8YWM3</accession>
<keyword evidence="5" id="KW-0862">Zinc</keyword>
<evidence type="ECO:0000256" key="6">
    <source>
        <dbReference type="ARBA" id="ARBA00023015"/>
    </source>
</evidence>
<keyword evidence="12" id="KW-0966">Cell projection</keyword>
<keyword evidence="9" id="KW-0675">Receptor</keyword>
<evidence type="ECO:0000256" key="3">
    <source>
        <dbReference type="ARBA" id="ARBA00022723"/>
    </source>
</evidence>
<keyword evidence="4" id="KW-0863">Zinc-finger</keyword>
<keyword evidence="11" id="KW-0539">Nucleus</keyword>
<dbReference type="CDD" id="cd07162">
    <property type="entry name" value="NR_DBD_PXR"/>
    <property type="match status" value="1"/>
</dbReference>
<evidence type="ECO:0000256" key="12">
    <source>
        <dbReference type="ARBA" id="ARBA00023273"/>
    </source>
</evidence>
<feature type="region of interest" description="Disordered" evidence="15">
    <location>
        <begin position="963"/>
        <end position="986"/>
    </location>
</feature>
<dbReference type="EMBL" id="JAROKS010000022">
    <property type="protein sequence ID" value="KAK1788637.1"/>
    <property type="molecule type" value="Genomic_DNA"/>
</dbReference>
<dbReference type="PROSITE" id="PS51030">
    <property type="entry name" value="NUCLEAR_REC_DBD_2"/>
    <property type="match status" value="1"/>
</dbReference>
<dbReference type="Proteomes" id="UP001239994">
    <property type="component" value="Unassembled WGS sequence"/>
</dbReference>
<keyword evidence="10" id="KW-0206">Cytoskeleton</keyword>
<organism evidence="17 18">
    <name type="scientific">Electrophorus voltai</name>
    <dbReference type="NCBI Taxonomy" id="2609070"/>
    <lineage>
        <taxon>Eukaryota</taxon>
        <taxon>Metazoa</taxon>
        <taxon>Chordata</taxon>
        <taxon>Craniata</taxon>
        <taxon>Vertebrata</taxon>
        <taxon>Euteleostomi</taxon>
        <taxon>Actinopterygii</taxon>
        <taxon>Neopterygii</taxon>
        <taxon>Teleostei</taxon>
        <taxon>Ostariophysi</taxon>
        <taxon>Gymnotiformes</taxon>
        <taxon>Gymnotoidei</taxon>
        <taxon>Gymnotidae</taxon>
        <taxon>Electrophorus</taxon>
    </lineage>
</organism>
<evidence type="ECO:0000256" key="7">
    <source>
        <dbReference type="ARBA" id="ARBA00023125"/>
    </source>
</evidence>
<dbReference type="GO" id="GO:0003700">
    <property type="term" value="F:DNA-binding transcription factor activity"/>
    <property type="evidence" value="ECO:0007669"/>
    <property type="project" value="InterPro"/>
</dbReference>
<evidence type="ECO:0000256" key="1">
    <source>
        <dbReference type="ARBA" id="ARBA00004430"/>
    </source>
</evidence>
<keyword evidence="7" id="KW-0238">DNA-binding</keyword>
<dbReference type="InterPro" id="IPR035500">
    <property type="entry name" value="NHR-like_dom_sf"/>
</dbReference>
<dbReference type="AlphaFoldDB" id="A0AAD8YWM3"/>
<sequence>MNVSVTRTFHEKNEGNKGFRQQRAYDYLYDPTFTVSGEIDHTRLSHKALSSVDRVRKYPEFNSMFSNLPHHPHYTLRLDATDPVPNFIDRRWRGLSEQRRETLQKLSGLLPGVQLRKPYPEDVTGVDRWKFFKRPLIPFSKQIPPDVVFALPKTDPLSNQEGGAEHPDSPFQRTVGVQTDYRDSETQTEPYSPEYKLRPGTAPPELLTLASLMWGRGLPAGLEEVEMIERARKKRAWETTLPPLNDLNQLEQRKRMMDEMERKEWAFREQEIEKLQEARLDLLMQLLQQREVQQEEATVGQLDEYFAQRQRQKEDRLHKIRSDYVLSVRKLLAKRRAMDVKRGKRDVISEHSDYGSQTYAPLSRHGVFPDRHTARSTVTSRLLSTYQGLLELETSLPASALEPRIKAPKPRASKGFLSRSERREMELMRMHQALKDTKVRAEEKKPLRFLYKKEKPVPRPSTPVVDVPLESEEKKELAVIYLQKLLRGRSIQNQMLEGRAKRLELIQELRTTHALQREEQELQRADKQVTLALQRERELHSTKISQIDAYMAGLSGAVLVDMLDFLAKELVRLQEERRIHAFTLLAERDRRIREAEESGRRQVEERRRREEDEIFKQVVKVHQATVDLYLEDVIIRTIEHTAEDQAREEIHHMAQELDAIAHAMEQPRDSVQSEEIVAELVYRFLIPEVHKITVRDRGFSMSKKSETWSLLDDSGAEEGTRGKLEKEEDEPKVCQVCGDKATGYHFNAMTCEGCKGFFRRAMKGPCKFRCPFQNNCVITKSNRRQCQSCRLQKCLSTGMLKELIMSDEAVEKRRMLIQRKRMAEEPSVLSQEQAAIIQELLDAHKKTFDTTFSGFIKFRPPDCDERFSSQLSLESYKKDKADNPVECHPSHCYTACIPGHYEEAEPGNSKGKARFTNLPHIADLSTYMIQQIIKYAKVLRFFRYVMHYDKKILFVLEASLPTPTHPPNTSRQKKKNPKTNKQTNKVPQVMGAHGHAAIGCLVFPKIMACLTEMRSMNEEYTKQVLQIQDMQPDLSPLVLEIFSKQS</sequence>
<dbReference type="SUPFAM" id="SSF57716">
    <property type="entry name" value="Glucocorticoid receptor-like (DNA-binding domain)"/>
    <property type="match status" value="1"/>
</dbReference>
<feature type="region of interest" description="Disordered" evidence="15">
    <location>
        <begin position="153"/>
        <end position="200"/>
    </location>
</feature>
<keyword evidence="18" id="KW-1185">Reference proteome</keyword>
<evidence type="ECO:0000313" key="18">
    <source>
        <dbReference type="Proteomes" id="UP001239994"/>
    </source>
</evidence>
<dbReference type="FunFam" id="3.30.50.10:FF:000033">
    <property type="entry name" value="Nuclear receptor subfamily 1 group I member 2"/>
    <property type="match status" value="1"/>
</dbReference>
<evidence type="ECO:0000256" key="11">
    <source>
        <dbReference type="ARBA" id="ARBA00023242"/>
    </source>
</evidence>
<dbReference type="InterPro" id="IPR013088">
    <property type="entry name" value="Znf_NHR/GATA"/>
</dbReference>
<keyword evidence="2" id="KW-0963">Cytoplasm</keyword>
<dbReference type="InterPro" id="IPR026720">
    <property type="entry name" value="CFAP91"/>
</dbReference>
<keyword evidence="8" id="KW-0804">Transcription</keyword>
<dbReference type="PRINTS" id="PR00047">
    <property type="entry name" value="STROIDFINGER"/>
</dbReference>
<evidence type="ECO:0000256" key="4">
    <source>
        <dbReference type="ARBA" id="ARBA00022771"/>
    </source>
</evidence>
<protein>
    <recommendedName>
        <fullName evidence="14">Cilia- and flagella-associated protein 91</fullName>
    </recommendedName>
</protein>
<dbReference type="PROSITE" id="PS00031">
    <property type="entry name" value="NUCLEAR_REC_DBD_1"/>
    <property type="match status" value="1"/>
</dbReference>
<evidence type="ECO:0000256" key="2">
    <source>
        <dbReference type="ARBA" id="ARBA00022490"/>
    </source>
</evidence>
<evidence type="ECO:0000256" key="14">
    <source>
        <dbReference type="ARBA" id="ARBA00029555"/>
    </source>
</evidence>
<dbReference type="Gene3D" id="1.10.565.10">
    <property type="entry name" value="Retinoid X Receptor"/>
    <property type="match status" value="2"/>
</dbReference>